<keyword evidence="5 6" id="KW-0472">Membrane</keyword>
<dbReference type="SUPFAM" id="SSF103473">
    <property type="entry name" value="MFS general substrate transporter"/>
    <property type="match status" value="1"/>
</dbReference>
<dbReference type="PANTHER" id="PTHR43124">
    <property type="entry name" value="PURINE EFFLUX PUMP PBUE"/>
    <property type="match status" value="1"/>
</dbReference>
<dbReference type="AlphaFoldDB" id="A0A842JBA5"/>
<feature type="domain" description="Major facilitator superfamily (MFS) profile" evidence="7">
    <location>
        <begin position="11"/>
        <end position="396"/>
    </location>
</feature>
<feature type="transmembrane region" description="Helical" evidence="6">
    <location>
        <begin position="164"/>
        <end position="187"/>
    </location>
</feature>
<feature type="transmembrane region" description="Helical" evidence="6">
    <location>
        <begin position="217"/>
        <end position="241"/>
    </location>
</feature>
<evidence type="ECO:0000256" key="2">
    <source>
        <dbReference type="ARBA" id="ARBA00022475"/>
    </source>
</evidence>
<keyword evidence="3 6" id="KW-0812">Transmembrane</keyword>
<dbReference type="Pfam" id="PF07690">
    <property type="entry name" value="MFS_1"/>
    <property type="match status" value="1"/>
</dbReference>
<gene>
    <name evidence="8" type="ORF">H7313_06545</name>
</gene>
<evidence type="ECO:0000256" key="1">
    <source>
        <dbReference type="ARBA" id="ARBA00004651"/>
    </source>
</evidence>
<feature type="transmembrane region" description="Helical" evidence="6">
    <location>
        <begin position="75"/>
        <end position="95"/>
    </location>
</feature>
<evidence type="ECO:0000256" key="4">
    <source>
        <dbReference type="ARBA" id="ARBA00022989"/>
    </source>
</evidence>
<feature type="transmembrane region" description="Helical" evidence="6">
    <location>
        <begin position="247"/>
        <end position="268"/>
    </location>
</feature>
<dbReference type="InterPro" id="IPR011701">
    <property type="entry name" value="MFS"/>
</dbReference>
<evidence type="ECO:0000256" key="6">
    <source>
        <dbReference type="SAM" id="Phobius"/>
    </source>
</evidence>
<name>A0A842JBA5_9ACTN</name>
<feature type="transmembrane region" description="Helical" evidence="6">
    <location>
        <begin position="47"/>
        <end position="68"/>
    </location>
</feature>
<dbReference type="PANTHER" id="PTHR43124:SF3">
    <property type="entry name" value="CHLORAMPHENICOL EFFLUX PUMP RV0191"/>
    <property type="match status" value="1"/>
</dbReference>
<dbReference type="InterPro" id="IPR020846">
    <property type="entry name" value="MFS_dom"/>
</dbReference>
<feature type="transmembrane region" description="Helical" evidence="6">
    <location>
        <begin position="373"/>
        <end position="392"/>
    </location>
</feature>
<keyword evidence="2" id="KW-1003">Cell membrane</keyword>
<proteinExistence type="predicted"/>
<organism evidence="8 9">
    <name type="scientific">Gordonibacter massiliensis</name>
    <name type="common">ex Traore et al. 2017</name>
    <dbReference type="NCBI Taxonomy" id="1841863"/>
    <lineage>
        <taxon>Bacteria</taxon>
        <taxon>Bacillati</taxon>
        <taxon>Actinomycetota</taxon>
        <taxon>Coriobacteriia</taxon>
        <taxon>Eggerthellales</taxon>
        <taxon>Eggerthellaceae</taxon>
        <taxon>Gordonibacter</taxon>
    </lineage>
</organism>
<reference evidence="8 9" key="1">
    <citation type="submission" date="2020-08" db="EMBL/GenBank/DDBJ databases">
        <authorList>
            <person name="Liu C."/>
            <person name="Sun Q."/>
        </authorList>
    </citation>
    <scope>NUCLEOTIDE SEQUENCE [LARGE SCALE GENOMIC DNA]</scope>
    <source>
        <strain evidence="8 9">N22</strain>
    </source>
</reference>
<evidence type="ECO:0000259" key="7">
    <source>
        <dbReference type="PROSITE" id="PS50850"/>
    </source>
</evidence>
<sequence length="414" mass="43374">MSTQTQERLGKIMVPIMAIFALGASQGGVNAGMATMSMAFPDAGANIAYIVSIVALGMIPSGIISGAVTGKFIKYRTSIIAAIVLYVISGCWPFIAQGTSFAALLVSRFIFGFAVGWSYPLAQALVFKSVADEHKRASWLGVGMCCFNLGSMIMEFAGGYLAVISWQACFLVYLIGIIPLVVVIFTLKEPETDAQQAEDLAKATGQAVKAKIPPITFCYMLMLTLVTGFAMPTILYCSFVIADPIVAGWILSAMTLVGAVSGLTLGPVYKKLGKWTLPVSILVLGVLYVAAALLSQPGSFNLALYAVAFLVGHWGFAIIIPGTGDMVTNLTPIAAATRAMGFNTAFHQLGCFIGTPIAALVMSLVGGASVIDVLLPTAIAIVVLGVIDLILVGCTKMEKYGDAYGKIDAGSAED</sequence>
<feature type="transmembrane region" description="Helical" evidence="6">
    <location>
        <begin position="101"/>
        <end position="127"/>
    </location>
</feature>
<dbReference type="Gene3D" id="1.20.1250.20">
    <property type="entry name" value="MFS general substrate transporter like domains"/>
    <property type="match status" value="1"/>
</dbReference>
<feature type="transmembrane region" description="Helical" evidence="6">
    <location>
        <begin position="275"/>
        <end position="296"/>
    </location>
</feature>
<dbReference type="EMBL" id="JACMSE010000003">
    <property type="protein sequence ID" value="MBC2889007.1"/>
    <property type="molecule type" value="Genomic_DNA"/>
</dbReference>
<accession>A0A842JBA5</accession>
<dbReference type="Proteomes" id="UP000587396">
    <property type="component" value="Unassembled WGS sequence"/>
</dbReference>
<dbReference type="GO" id="GO:0022857">
    <property type="term" value="F:transmembrane transporter activity"/>
    <property type="evidence" value="ECO:0007669"/>
    <property type="project" value="InterPro"/>
</dbReference>
<evidence type="ECO:0000313" key="8">
    <source>
        <dbReference type="EMBL" id="MBC2889007.1"/>
    </source>
</evidence>
<keyword evidence="9" id="KW-1185">Reference proteome</keyword>
<feature type="transmembrane region" description="Helical" evidence="6">
    <location>
        <begin position="302"/>
        <end position="324"/>
    </location>
</feature>
<comment type="subcellular location">
    <subcellularLocation>
        <location evidence="1">Cell membrane</location>
        <topology evidence="1">Multi-pass membrane protein</topology>
    </subcellularLocation>
</comment>
<evidence type="ECO:0000256" key="5">
    <source>
        <dbReference type="ARBA" id="ARBA00023136"/>
    </source>
</evidence>
<keyword evidence="4 6" id="KW-1133">Transmembrane helix</keyword>
<dbReference type="InterPro" id="IPR050189">
    <property type="entry name" value="MFS_Efflux_Transporters"/>
</dbReference>
<feature type="transmembrane region" description="Helical" evidence="6">
    <location>
        <begin position="12"/>
        <end position="35"/>
    </location>
</feature>
<feature type="transmembrane region" description="Helical" evidence="6">
    <location>
        <begin position="345"/>
        <end position="367"/>
    </location>
</feature>
<evidence type="ECO:0000313" key="9">
    <source>
        <dbReference type="Proteomes" id="UP000587396"/>
    </source>
</evidence>
<dbReference type="GO" id="GO:0005886">
    <property type="term" value="C:plasma membrane"/>
    <property type="evidence" value="ECO:0007669"/>
    <property type="project" value="UniProtKB-SubCell"/>
</dbReference>
<comment type="caution">
    <text evidence="8">The sequence shown here is derived from an EMBL/GenBank/DDBJ whole genome shotgun (WGS) entry which is preliminary data.</text>
</comment>
<dbReference type="PROSITE" id="PS50850">
    <property type="entry name" value="MFS"/>
    <property type="match status" value="1"/>
</dbReference>
<feature type="transmembrane region" description="Helical" evidence="6">
    <location>
        <begin position="139"/>
        <end position="158"/>
    </location>
</feature>
<dbReference type="RefSeq" id="WP_080144852.1">
    <property type="nucleotide sequence ID" value="NZ_JACMSE010000003.1"/>
</dbReference>
<dbReference type="InterPro" id="IPR036259">
    <property type="entry name" value="MFS_trans_sf"/>
</dbReference>
<protein>
    <submittedName>
        <fullName evidence="8">MFS transporter</fullName>
    </submittedName>
</protein>
<evidence type="ECO:0000256" key="3">
    <source>
        <dbReference type="ARBA" id="ARBA00022692"/>
    </source>
</evidence>